<dbReference type="AlphaFoldDB" id="A0A3B3U1H6"/>
<dbReference type="STRING" id="48699.ENSPLAP00000006494"/>
<evidence type="ECO:0000259" key="9">
    <source>
        <dbReference type="Pfam" id="PF06657"/>
    </source>
</evidence>
<dbReference type="Gene3D" id="1.20.58.90">
    <property type="match status" value="1"/>
</dbReference>
<evidence type="ECO:0000256" key="8">
    <source>
        <dbReference type="SAM" id="MobiDB-lite"/>
    </source>
</evidence>
<feature type="region of interest" description="Disordered" evidence="8">
    <location>
        <begin position="369"/>
        <end position="393"/>
    </location>
</feature>
<keyword evidence="3" id="KW-0963">Cytoplasm</keyword>
<dbReference type="Proteomes" id="UP000261500">
    <property type="component" value="Unplaced"/>
</dbReference>
<evidence type="ECO:0000256" key="1">
    <source>
        <dbReference type="ARBA" id="ARBA00004300"/>
    </source>
</evidence>
<dbReference type="InterPro" id="IPR051756">
    <property type="entry name" value="Centrosomal_MT-associated"/>
</dbReference>
<organism evidence="11 12">
    <name type="scientific">Poecilia latipinna</name>
    <name type="common">sailfin molly</name>
    <dbReference type="NCBI Taxonomy" id="48699"/>
    <lineage>
        <taxon>Eukaryota</taxon>
        <taxon>Metazoa</taxon>
        <taxon>Chordata</taxon>
        <taxon>Craniata</taxon>
        <taxon>Vertebrata</taxon>
        <taxon>Euteleostomi</taxon>
        <taxon>Actinopterygii</taxon>
        <taxon>Neopterygii</taxon>
        <taxon>Teleostei</taxon>
        <taxon>Neoteleostei</taxon>
        <taxon>Acanthomorphata</taxon>
        <taxon>Ovalentaria</taxon>
        <taxon>Atherinomorphae</taxon>
        <taxon>Cyprinodontiformes</taxon>
        <taxon>Poeciliidae</taxon>
        <taxon>Poeciliinae</taxon>
        <taxon>Poecilia</taxon>
    </lineage>
</organism>
<dbReference type="PANTHER" id="PTHR19336:SF11">
    <property type="entry name" value="CENTROSOMAL PROTEIN OF 57 KDA"/>
    <property type="match status" value="1"/>
</dbReference>
<reference evidence="11" key="1">
    <citation type="submission" date="2025-08" db="UniProtKB">
        <authorList>
            <consortium name="Ensembl"/>
        </authorList>
    </citation>
    <scope>IDENTIFICATION</scope>
</reference>
<feature type="region of interest" description="Disordered" evidence="8">
    <location>
        <begin position="466"/>
        <end position="500"/>
    </location>
</feature>
<keyword evidence="4" id="KW-0493">Microtubule</keyword>
<feature type="coiled-coil region" evidence="7">
    <location>
        <begin position="77"/>
        <end position="104"/>
    </location>
</feature>
<dbReference type="GO" id="GO:0005813">
    <property type="term" value="C:centrosome"/>
    <property type="evidence" value="ECO:0007669"/>
    <property type="project" value="UniProtKB-SubCell"/>
</dbReference>
<feature type="compositionally biased region" description="Polar residues" evidence="8">
    <location>
        <begin position="18"/>
        <end position="28"/>
    </location>
</feature>
<feature type="region of interest" description="Disordered" evidence="8">
    <location>
        <begin position="297"/>
        <end position="322"/>
    </location>
</feature>
<keyword evidence="6" id="KW-0206">Cytoskeleton</keyword>
<reference evidence="11" key="2">
    <citation type="submission" date="2025-09" db="UniProtKB">
        <authorList>
            <consortium name="Ensembl"/>
        </authorList>
    </citation>
    <scope>IDENTIFICATION</scope>
</reference>
<feature type="domain" description="Cep57 centrosome localisation" evidence="10">
    <location>
        <begin position="79"/>
        <end position="230"/>
    </location>
</feature>
<accession>A0A3B3U1H6</accession>
<evidence type="ECO:0000313" key="12">
    <source>
        <dbReference type="Proteomes" id="UP000261500"/>
    </source>
</evidence>
<evidence type="ECO:0000256" key="5">
    <source>
        <dbReference type="ARBA" id="ARBA00023054"/>
    </source>
</evidence>
<evidence type="ECO:0000256" key="4">
    <source>
        <dbReference type="ARBA" id="ARBA00022701"/>
    </source>
</evidence>
<feature type="domain" description="Cep57 centrosome microtubule-binding" evidence="9">
    <location>
        <begin position="384"/>
        <end position="456"/>
    </location>
</feature>
<feature type="domain" description="Cep57 centrosome localisation" evidence="10">
    <location>
        <begin position="253"/>
        <end position="291"/>
    </location>
</feature>
<feature type="compositionally biased region" description="Low complexity" evidence="8">
    <location>
        <begin position="376"/>
        <end position="390"/>
    </location>
</feature>
<dbReference type="Pfam" id="PF06657">
    <property type="entry name" value="Cep57_MT_bd"/>
    <property type="match status" value="1"/>
</dbReference>
<dbReference type="GO" id="GO:0043015">
    <property type="term" value="F:gamma-tubulin binding"/>
    <property type="evidence" value="ECO:0007669"/>
    <property type="project" value="InterPro"/>
</dbReference>
<protein>
    <submittedName>
        <fullName evidence="11">Centrosomal protein 57</fullName>
    </submittedName>
</protein>
<dbReference type="InterPro" id="IPR025913">
    <property type="entry name" value="Cep57_CLD"/>
</dbReference>
<feature type="region of interest" description="Disordered" evidence="8">
    <location>
        <begin position="1"/>
        <end position="28"/>
    </location>
</feature>
<feature type="region of interest" description="Disordered" evidence="8">
    <location>
        <begin position="45"/>
        <end position="74"/>
    </location>
</feature>
<comment type="subcellular location">
    <subcellularLocation>
        <location evidence="1">Cytoplasm</location>
        <location evidence="1">Cytoskeleton</location>
        <location evidence="1">Microtubule organizing center</location>
        <location evidence="1">Centrosome</location>
    </subcellularLocation>
</comment>
<dbReference type="GO" id="GO:0005874">
    <property type="term" value="C:microtubule"/>
    <property type="evidence" value="ECO:0007669"/>
    <property type="project" value="UniProtKB-KW"/>
</dbReference>
<dbReference type="Pfam" id="PF14073">
    <property type="entry name" value="Cep57_CLD"/>
    <property type="match status" value="2"/>
</dbReference>
<dbReference type="GO" id="GO:0008017">
    <property type="term" value="F:microtubule binding"/>
    <property type="evidence" value="ECO:0007669"/>
    <property type="project" value="InterPro"/>
</dbReference>
<name>A0A3B3U1H6_9TELE</name>
<keyword evidence="12" id="KW-1185">Reference proteome</keyword>
<dbReference type="GeneTree" id="ENSGT00530000063695"/>
<evidence type="ECO:0000256" key="2">
    <source>
        <dbReference type="ARBA" id="ARBA00008179"/>
    </source>
</evidence>
<dbReference type="PANTHER" id="PTHR19336">
    <property type="entry name" value="UNCHARACTERIZED DUF1167"/>
    <property type="match status" value="1"/>
</dbReference>
<feature type="compositionally biased region" description="Basic and acidic residues" evidence="8">
    <location>
        <begin position="468"/>
        <end position="498"/>
    </location>
</feature>
<sequence length="516" mass="58417">MEILSKRPAAESYRYKASRSSPAPSRMVSDTFSLSSYKTYPANRCSVNTPARHTPQTFTRHSYRPASPSKAFPESSSAAILSALRNLQEKIRRLELEKERAELSLCTLLKDGRLQSDSPVQRLLTEEDEDIDRKTSEQSNHKEVLITHLAAAENRCEKLEGQLEQMKRMLPRTERTSSPNQEVNSVALTERPGTSGQQPDGVSELAQLEKLEKLEQEYLRLTRTQENAAARSYTGGWGGCCPPNRPDGGPGLEVKIGALERKIQEEEHHRRLIQDKANQLQTSMEANRMLLQSVSPRFSFRQSKEKKSSSKQPSPKHTEPHYRLSLRDIPFVTGTSVACSHSVRANVQAVLSLLKRHQPHLCNKRVLSHNADHSETSSQSDTSSSSSSSTCGDELSELLQALQEELYLMSLEHGELMKQMEESASEKERGALQREQDRLLLRMESKEEQISKLCKHKSQIKKLRKKLKSENNSRAEERLATRGRSEAPTKAQLAERNKRNLTLLRDMRALQNSLQT</sequence>
<keyword evidence="5 7" id="KW-0175">Coiled coil</keyword>
<dbReference type="InterPro" id="IPR024957">
    <property type="entry name" value="Cep57_MT-bd_dom"/>
</dbReference>
<proteinExistence type="inferred from homology"/>
<evidence type="ECO:0000259" key="10">
    <source>
        <dbReference type="Pfam" id="PF14073"/>
    </source>
</evidence>
<comment type="similarity">
    <text evidence="2">Belongs to the translokin family.</text>
</comment>
<evidence type="ECO:0000313" key="11">
    <source>
        <dbReference type="Ensembl" id="ENSPLAP00000006494.1"/>
    </source>
</evidence>
<dbReference type="Ensembl" id="ENSPLAT00000006160.1">
    <property type="protein sequence ID" value="ENSPLAP00000006494.1"/>
    <property type="gene ID" value="ENSPLAG00000008636.1"/>
</dbReference>
<evidence type="ECO:0000256" key="3">
    <source>
        <dbReference type="ARBA" id="ARBA00022490"/>
    </source>
</evidence>
<dbReference type="GO" id="GO:0042802">
    <property type="term" value="F:identical protein binding"/>
    <property type="evidence" value="ECO:0007669"/>
    <property type="project" value="InterPro"/>
</dbReference>
<evidence type="ECO:0000256" key="7">
    <source>
        <dbReference type="SAM" id="Coils"/>
    </source>
</evidence>
<evidence type="ECO:0000256" key="6">
    <source>
        <dbReference type="ARBA" id="ARBA00023212"/>
    </source>
</evidence>
<feature type="compositionally biased region" description="Polar residues" evidence="8">
    <location>
        <begin position="176"/>
        <end position="200"/>
    </location>
</feature>
<feature type="compositionally biased region" description="Polar residues" evidence="8">
    <location>
        <begin position="45"/>
        <end position="60"/>
    </location>
</feature>
<feature type="region of interest" description="Disordered" evidence="8">
    <location>
        <begin position="171"/>
        <end position="201"/>
    </location>
</feature>